<evidence type="ECO:0000256" key="4">
    <source>
        <dbReference type="SAM" id="SignalP"/>
    </source>
</evidence>
<dbReference type="Gene3D" id="3.40.190.10">
    <property type="entry name" value="Periplasmic binding protein-like II"/>
    <property type="match status" value="2"/>
</dbReference>
<dbReference type="PANTHER" id="PTHR30061">
    <property type="entry name" value="MALTOSE-BINDING PERIPLASMIC PROTEIN"/>
    <property type="match status" value="1"/>
</dbReference>
<comment type="similarity">
    <text evidence="1">Belongs to the bacterial solute-binding protein 1 family.</text>
</comment>
<dbReference type="PANTHER" id="PTHR30061:SF50">
    <property type="entry name" value="MALTOSE_MALTODEXTRIN-BINDING PERIPLASMIC PROTEIN"/>
    <property type="match status" value="1"/>
</dbReference>
<reference evidence="5 6" key="1">
    <citation type="submission" date="2019-03" db="EMBL/GenBank/DDBJ databases">
        <title>Genomic Encyclopedia of Archaeal and Bacterial Type Strains, Phase II (KMG-II): from individual species to whole genera.</title>
        <authorList>
            <person name="Goeker M."/>
        </authorList>
    </citation>
    <scope>NUCLEOTIDE SEQUENCE [LARGE SCALE GENOMIC DNA]</scope>
    <source>
        <strain evidence="5 6">ATCC 700618</strain>
    </source>
</reference>
<evidence type="ECO:0000313" key="6">
    <source>
        <dbReference type="Proteomes" id="UP000295518"/>
    </source>
</evidence>
<keyword evidence="3 4" id="KW-0732">Signal</keyword>
<evidence type="ECO:0000256" key="2">
    <source>
        <dbReference type="ARBA" id="ARBA00022448"/>
    </source>
</evidence>
<accession>A0A4R6IJF8</accession>
<organism evidence="5 6">
    <name type="scientific">Mycoplasma testudineum</name>
    <dbReference type="NCBI Taxonomy" id="244584"/>
    <lineage>
        <taxon>Bacteria</taxon>
        <taxon>Bacillati</taxon>
        <taxon>Mycoplasmatota</taxon>
        <taxon>Mollicutes</taxon>
        <taxon>Mycoplasmataceae</taxon>
        <taxon>Mycoplasma</taxon>
    </lineage>
</organism>
<comment type="caution">
    <text evidence="5">The sequence shown here is derived from an EMBL/GenBank/DDBJ whole genome shotgun (WGS) entry which is preliminary data.</text>
</comment>
<protein>
    <recommendedName>
        <fullName evidence="7">ABC-type glycerol-3-phosphate transport system substrate-binding protein</fullName>
    </recommendedName>
</protein>
<evidence type="ECO:0008006" key="7">
    <source>
        <dbReference type="Google" id="ProtNLM"/>
    </source>
</evidence>
<dbReference type="RefSeq" id="WP_094255016.1">
    <property type="nucleotide sequence ID" value="NZ_NNCE01000011.1"/>
</dbReference>
<feature type="signal peptide" evidence="4">
    <location>
        <begin position="1"/>
        <end position="20"/>
    </location>
</feature>
<dbReference type="GO" id="GO:0055052">
    <property type="term" value="C:ATP-binding cassette (ABC) transporter complex, substrate-binding subunit-containing"/>
    <property type="evidence" value="ECO:0007669"/>
    <property type="project" value="TreeGrafter"/>
</dbReference>
<evidence type="ECO:0000313" key="5">
    <source>
        <dbReference type="EMBL" id="TDO22123.1"/>
    </source>
</evidence>
<dbReference type="SUPFAM" id="SSF53850">
    <property type="entry name" value="Periplasmic binding protein-like II"/>
    <property type="match status" value="1"/>
</dbReference>
<dbReference type="OrthoDB" id="399871at2"/>
<evidence type="ECO:0000256" key="3">
    <source>
        <dbReference type="ARBA" id="ARBA00022729"/>
    </source>
</evidence>
<sequence>MKISKKILGLSAGFSAMLGATLIAVSCGQTPQTPTNDNPGNGSNTTTYLTDAELLKQAQDTLTDWSGELSITYEANWKPVMDALIKSLPAELRSRVKLTEIKNDSSTTYIDTVEQNGSEASDLFPVQLDRVQTLITKNLIAAIPQRYLGNYKKTQDIVKFNNNYYGYPLNVESVIQFYNKTIQPTAITDSTDMLKNPVAKKFVVQAGNMWHGSVFVNGLFSTIQGSPENSNKEWVTYSDDGKVATAPFLQNNTVKERLKVIYNYYQELRKSGDENWIGIANNGNRFKRVVEGLATGNIGVTYDGMWILGDLIGYLILKDKDNPAKVVENINNISVAALPNFGTEKTRHFVGGWAYALNRASLTGITDQKARTGKTNFANYIASRLTSKELSGQWITNAGKYSAADDAQIKVNINSLSINDFSTTDENDKIDLSRYIAQEGFTSAIDNLYSSVTKALVEQSSLNVAQPKWPGSGYWEAWDGLGFSDKQYTTFDAFFDAFTANINLELAKVK</sequence>
<dbReference type="GO" id="GO:0042956">
    <property type="term" value="P:maltodextrin transmembrane transport"/>
    <property type="evidence" value="ECO:0007669"/>
    <property type="project" value="TreeGrafter"/>
</dbReference>
<feature type="chain" id="PRO_5020375415" description="ABC-type glycerol-3-phosphate transport system substrate-binding protein" evidence="4">
    <location>
        <begin position="21"/>
        <end position="510"/>
    </location>
</feature>
<dbReference type="AlphaFoldDB" id="A0A4R6IJF8"/>
<keyword evidence="2" id="KW-0813">Transport</keyword>
<dbReference type="PROSITE" id="PS51257">
    <property type="entry name" value="PROKAR_LIPOPROTEIN"/>
    <property type="match status" value="1"/>
</dbReference>
<dbReference type="GO" id="GO:1901982">
    <property type="term" value="F:maltose binding"/>
    <property type="evidence" value="ECO:0007669"/>
    <property type="project" value="TreeGrafter"/>
</dbReference>
<dbReference type="GO" id="GO:0015768">
    <property type="term" value="P:maltose transport"/>
    <property type="evidence" value="ECO:0007669"/>
    <property type="project" value="TreeGrafter"/>
</dbReference>
<dbReference type="EMBL" id="SNWN01000002">
    <property type="protein sequence ID" value="TDO22123.1"/>
    <property type="molecule type" value="Genomic_DNA"/>
</dbReference>
<gene>
    <name evidence="5" type="ORF">EI74_0029</name>
</gene>
<proteinExistence type="inferred from homology"/>
<dbReference type="Proteomes" id="UP000295518">
    <property type="component" value="Unassembled WGS sequence"/>
</dbReference>
<evidence type="ECO:0000256" key="1">
    <source>
        <dbReference type="ARBA" id="ARBA00008520"/>
    </source>
</evidence>
<name>A0A4R6IJF8_9MOLU</name>
<keyword evidence="6" id="KW-1185">Reference proteome</keyword>